<evidence type="ECO:0000256" key="9">
    <source>
        <dbReference type="ARBA" id="ARBA00022785"/>
    </source>
</evidence>
<evidence type="ECO:0000313" key="19">
    <source>
        <dbReference type="Proteomes" id="UP000823615"/>
    </source>
</evidence>
<comment type="function">
    <text evidence="1 17">Catalyzes the conversion of epoxyqueuosine (oQ) to queuosine (Q), which is a hypermodified base found in the wobble positions of tRNA(Asp), tRNA(Asn), tRNA(His) and tRNA(Tyr).</text>
</comment>
<keyword evidence="10 17" id="KW-0560">Oxidoreductase</keyword>
<evidence type="ECO:0000256" key="8">
    <source>
        <dbReference type="ARBA" id="ARBA00022723"/>
    </source>
</evidence>
<dbReference type="GO" id="GO:0008616">
    <property type="term" value="P:tRNA queuosine(34) biosynthetic process"/>
    <property type="evidence" value="ECO:0007669"/>
    <property type="project" value="UniProtKB-UniRule"/>
</dbReference>
<feature type="disulfide bond" description="Redox-active" evidence="17">
    <location>
        <begin position="173"/>
        <end position="175"/>
    </location>
</feature>
<dbReference type="Proteomes" id="UP000823615">
    <property type="component" value="Unassembled WGS sequence"/>
</dbReference>
<keyword evidence="6 17" id="KW-0004">4Fe-4S</keyword>
<keyword evidence="8 17" id="KW-0479">Metal-binding</keyword>
<dbReference type="Gene3D" id="3.40.50.620">
    <property type="entry name" value="HUPs"/>
    <property type="match status" value="1"/>
</dbReference>
<evidence type="ECO:0000256" key="7">
    <source>
        <dbReference type="ARBA" id="ARBA00022694"/>
    </source>
</evidence>
<gene>
    <name evidence="17" type="primary">queH</name>
    <name evidence="18" type="ORF">IAA97_02885</name>
</gene>
<feature type="binding site" evidence="17">
    <location>
        <position position="99"/>
    </location>
    <ligand>
        <name>[4Fe-4S] cluster</name>
        <dbReference type="ChEBI" id="CHEBI:49883"/>
    </ligand>
</feature>
<proteinExistence type="inferred from homology"/>
<feature type="binding site" evidence="17">
    <location>
        <position position="18"/>
    </location>
    <ligand>
        <name>[4Fe-4S] cluster</name>
        <dbReference type="ChEBI" id="CHEBI:49883"/>
    </ligand>
</feature>
<accession>A0A9D9H4A3</accession>
<dbReference type="GO" id="GO:0052693">
    <property type="term" value="F:epoxyqueuosine reductase activity"/>
    <property type="evidence" value="ECO:0007669"/>
    <property type="project" value="UniProtKB-UniRule"/>
</dbReference>
<evidence type="ECO:0000256" key="4">
    <source>
        <dbReference type="ARBA" id="ARBA00012622"/>
    </source>
</evidence>
<comment type="pathway">
    <text evidence="2 17">tRNA modification; tRNA-queuosine biosynthesis.</text>
</comment>
<dbReference type="GO" id="GO:0046872">
    <property type="term" value="F:metal ion binding"/>
    <property type="evidence" value="ECO:0007669"/>
    <property type="project" value="UniProtKB-KW"/>
</dbReference>
<dbReference type="EMBL" id="JADIMT010000038">
    <property type="protein sequence ID" value="MBO8435906.1"/>
    <property type="molecule type" value="Genomic_DNA"/>
</dbReference>
<dbReference type="PANTHER" id="PTHR36701:SF1">
    <property type="entry name" value="EPOXYQUEUOSINE REDUCTASE QUEH"/>
    <property type="match status" value="1"/>
</dbReference>
<evidence type="ECO:0000256" key="15">
    <source>
        <dbReference type="ARBA" id="ARBA00031446"/>
    </source>
</evidence>
<dbReference type="GO" id="GO:0051539">
    <property type="term" value="F:4 iron, 4 sulfur cluster binding"/>
    <property type="evidence" value="ECO:0007669"/>
    <property type="project" value="UniProtKB-UniRule"/>
</dbReference>
<dbReference type="InterPro" id="IPR014729">
    <property type="entry name" value="Rossmann-like_a/b/a_fold"/>
</dbReference>
<keyword evidence="11 17" id="KW-0408">Iron</keyword>
<evidence type="ECO:0000313" key="18">
    <source>
        <dbReference type="EMBL" id="MBO8435906.1"/>
    </source>
</evidence>
<comment type="similarity">
    <text evidence="3 17">Belongs to the QueH family.</text>
</comment>
<keyword evidence="13 17" id="KW-1015">Disulfide bond</keyword>
<name>A0A9D9H4A3_9SPIO</name>
<feature type="binding site" evidence="17">
    <location>
        <position position="96"/>
    </location>
    <ligand>
        <name>[4Fe-4S] cluster</name>
        <dbReference type="ChEBI" id="CHEBI:49883"/>
    </ligand>
</feature>
<feature type="binding site" evidence="17">
    <location>
        <position position="17"/>
    </location>
    <ligand>
        <name>[4Fe-4S] cluster</name>
        <dbReference type="ChEBI" id="CHEBI:49883"/>
    </ligand>
</feature>
<keyword evidence="7 17" id="KW-0819">tRNA processing</keyword>
<evidence type="ECO:0000256" key="5">
    <source>
        <dbReference type="ARBA" id="ARBA00016895"/>
    </source>
</evidence>
<reference evidence="18" key="1">
    <citation type="submission" date="2020-10" db="EMBL/GenBank/DDBJ databases">
        <authorList>
            <person name="Gilroy R."/>
        </authorList>
    </citation>
    <scope>NUCLEOTIDE SEQUENCE</scope>
    <source>
        <strain evidence="18">7293</strain>
    </source>
</reference>
<protein>
    <recommendedName>
        <fullName evidence="5 17">Epoxyqueuosine reductase QueH</fullName>
        <ecNumber evidence="4 17">1.17.99.6</ecNumber>
    </recommendedName>
    <alternativeName>
        <fullName evidence="15 17">Queuosine biosynthesis protein QueH</fullName>
    </alternativeName>
</protein>
<dbReference type="PANTHER" id="PTHR36701">
    <property type="entry name" value="EPOXYQUEUOSINE REDUCTASE QUEH"/>
    <property type="match status" value="1"/>
</dbReference>
<evidence type="ECO:0000256" key="11">
    <source>
        <dbReference type="ARBA" id="ARBA00023004"/>
    </source>
</evidence>
<evidence type="ECO:0000256" key="6">
    <source>
        <dbReference type="ARBA" id="ARBA00022485"/>
    </source>
</evidence>
<dbReference type="InterPro" id="IPR003828">
    <property type="entry name" value="QueH"/>
</dbReference>
<evidence type="ECO:0000256" key="1">
    <source>
        <dbReference type="ARBA" id="ARBA00002268"/>
    </source>
</evidence>
<comment type="caution">
    <text evidence="18">The sequence shown here is derived from an EMBL/GenBank/DDBJ whole genome shotgun (WGS) entry which is preliminary data.</text>
</comment>
<keyword evidence="14 17" id="KW-0676">Redox-active center</keyword>
<dbReference type="Pfam" id="PF02677">
    <property type="entry name" value="QueH"/>
    <property type="match status" value="1"/>
</dbReference>
<keyword evidence="9 17" id="KW-0671">Queuosine biosynthesis</keyword>
<evidence type="ECO:0000256" key="12">
    <source>
        <dbReference type="ARBA" id="ARBA00023014"/>
    </source>
</evidence>
<sequence>MLASSLFMGKRILLHVCCGPCSTASIERLLAEGYEVVLFFSDSNIFPHEEFIKRYENLLIVASHYSLPVILDSWDHQEWLEAVKGHESDKEHGERCSICFHFNLERAYRKAKELGIEEFTTTLTVSRFKSSKKIFAEGDNFPGFVEIDFKKKDGFNRSIVLSKELGLYRQQWCGCEFSLRDSNA</sequence>
<evidence type="ECO:0000256" key="2">
    <source>
        <dbReference type="ARBA" id="ARBA00004691"/>
    </source>
</evidence>
<dbReference type="EC" id="1.17.99.6" evidence="4 17"/>
<evidence type="ECO:0000256" key="17">
    <source>
        <dbReference type="HAMAP-Rule" id="MF_02089"/>
    </source>
</evidence>
<dbReference type="SUPFAM" id="SSF52402">
    <property type="entry name" value="Adenine nucleotide alpha hydrolases-like"/>
    <property type="match status" value="1"/>
</dbReference>
<evidence type="ECO:0000256" key="14">
    <source>
        <dbReference type="ARBA" id="ARBA00023284"/>
    </source>
</evidence>
<evidence type="ECO:0000256" key="3">
    <source>
        <dbReference type="ARBA" id="ARBA00008207"/>
    </source>
</evidence>
<evidence type="ECO:0000256" key="13">
    <source>
        <dbReference type="ARBA" id="ARBA00023157"/>
    </source>
</evidence>
<dbReference type="HAMAP" id="MF_02089">
    <property type="entry name" value="QueH"/>
    <property type="match status" value="1"/>
</dbReference>
<organism evidence="18 19">
    <name type="scientific">Candidatus Ornithospirochaeta stercoripullorum</name>
    <dbReference type="NCBI Taxonomy" id="2840899"/>
    <lineage>
        <taxon>Bacteria</taxon>
        <taxon>Pseudomonadati</taxon>
        <taxon>Spirochaetota</taxon>
        <taxon>Spirochaetia</taxon>
        <taxon>Spirochaetales</taxon>
        <taxon>Spirochaetaceae</taxon>
        <taxon>Spirochaetaceae incertae sedis</taxon>
        <taxon>Candidatus Ornithospirochaeta</taxon>
    </lineage>
</organism>
<evidence type="ECO:0000256" key="16">
    <source>
        <dbReference type="ARBA" id="ARBA00047415"/>
    </source>
</evidence>
<keyword evidence="12 17" id="KW-0411">Iron-sulfur</keyword>
<dbReference type="AlphaFoldDB" id="A0A9D9H4A3"/>
<reference evidence="18" key="2">
    <citation type="journal article" date="2021" name="PeerJ">
        <title>Extensive microbial diversity within the chicken gut microbiome revealed by metagenomics and culture.</title>
        <authorList>
            <person name="Gilroy R."/>
            <person name="Ravi A."/>
            <person name="Getino M."/>
            <person name="Pursley I."/>
            <person name="Horton D.L."/>
            <person name="Alikhan N.F."/>
            <person name="Baker D."/>
            <person name="Gharbi K."/>
            <person name="Hall N."/>
            <person name="Watson M."/>
            <person name="Adriaenssens E.M."/>
            <person name="Foster-Nyarko E."/>
            <person name="Jarju S."/>
            <person name="Secka A."/>
            <person name="Antonio M."/>
            <person name="Oren A."/>
            <person name="Chaudhuri R.R."/>
            <person name="La Ragione R."/>
            <person name="Hildebrand F."/>
            <person name="Pallen M.J."/>
        </authorList>
    </citation>
    <scope>NUCLEOTIDE SEQUENCE</scope>
    <source>
        <strain evidence="18">7293</strain>
    </source>
</reference>
<evidence type="ECO:0000256" key="10">
    <source>
        <dbReference type="ARBA" id="ARBA00023002"/>
    </source>
</evidence>
<comment type="catalytic activity">
    <reaction evidence="16 17">
        <text>epoxyqueuosine(34) in tRNA + AH2 = queuosine(34) in tRNA + A + H2O</text>
        <dbReference type="Rhea" id="RHEA:32159"/>
        <dbReference type="Rhea" id="RHEA-COMP:18571"/>
        <dbReference type="Rhea" id="RHEA-COMP:18582"/>
        <dbReference type="ChEBI" id="CHEBI:13193"/>
        <dbReference type="ChEBI" id="CHEBI:15377"/>
        <dbReference type="ChEBI" id="CHEBI:17499"/>
        <dbReference type="ChEBI" id="CHEBI:194431"/>
        <dbReference type="ChEBI" id="CHEBI:194443"/>
        <dbReference type="EC" id="1.17.99.6"/>
    </reaction>
</comment>